<comment type="caution">
    <text evidence="3">The sequence shown here is derived from an EMBL/GenBank/DDBJ whole genome shotgun (WGS) entry which is preliminary data.</text>
</comment>
<feature type="compositionally biased region" description="Polar residues" evidence="1">
    <location>
        <begin position="145"/>
        <end position="154"/>
    </location>
</feature>
<organism evidence="3 4">
    <name type="scientific">Cudoniella acicularis</name>
    <dbReference type="NCBI Taxonomy" id="354080"/>
    <lineage>
        <taxon>Eukaryota</taxon>
        <taxon>Fungi</taxon>
        <taxon>Dikarya</taxon>
        <taxon>Ascomycota</taxon>
        <taxon>Pezizomycotina</taxon>
        <taxon>Leotiomycetes</taxon>
        <taxon>Helotiales</taxon>
        <taxon>Tricladiaceae</taxon>
        <taxon>Cudoniella</taxon>
    </lineage>
</organism>
<dbReference type="SUPFAM" id="SSF55729">
    <property type="entry name" value="Acyl-CoA N-acyltransferases (Nat)"/>
    <property type="match status" value="1"/>
</dbReference>
<dbReference type="Proteomes" id="UP000566819">
    <property type="component" value="Unassembled WGS sequence"/>
</dbReference>
<proteinExistence type="predicted"/>
<dbReference type="OrthoDB" id="630895at2759"/>
<gene>
    <name evidence="3" type="ORF">G7Y89_g12956</name>
</gene>
<name>A0A8H4VZ57_9HELO</name>
<evidence type="ECO:0000313" key="3">
    <source>
        <dbReference type="EMBL" id="KAF4625214.1"/>
    </source>
</evidence>
<dbReference type="EMBL" id="JAAMPI010001436">
    <property type="protein sequence ID" value="KAF4625214.1"/>
    <property type="molecule type" value="Genomic_DNA"/>
</dbReference>
<dbReference type="InterPro" id="IPR051531">
    <property type="entry name" value="N-acetyltransferase"/>
</dbReference>
<dbReference type="Pfam" id="PF13302">
    <property type="entry name" value="Acetyltransf_3"/>
    <property type="match status" value="1"/>
</dbReference>
<accession>A0A8H4VZ57</accession>
<evidence type="ECO:0000256" key="1">
    <source>
        <dbReference type="SAM" id="MobiDB-lite"/>
    </source>
</evidence>
<dbReference type="PANTHER" id="PTHR43792">
    <property type="entry name" value="GNAT FAMILY, PUTATIVE (AFU_ORTHOLOGUE AFUA_3G00765)-RELATED-RELATED"/>
    <property type="match status" value="1"/>
</dbReference>
<dbReference type="InterPro" id="IPR016181">
    <property type="entry name" value="Acyl_CoA_acyltransferase"/>
</dbReference>
<protein>
    <recommendedName>
        <fullName evidence="2">N-acetyltransferase domain-containing protein</fullName>
    </recommendedName>
</protein>
<dbReference type="AlphaFoldDB" id="A0A8H4VZ57"/>
<dbReference type="Gene3D" id="3.40.630.30">
    <property type="match status" value="1"/>
</dbReference>
<evidence type="ECO:0000259" key="2">
    <source>
        <dbReference type="Pfam" id="PF13302"/>
    </source>
</evidence>
<sequence>MSQTTQPQPSNSSSSTSIPSPPLNLQHTASGSPYIPLTSRSPHPVFLTHLFETDAPAMATELSDPTLNKALIAPPTPYTLDDAKWWINNVRTGNTKLPLCALRLHAPDSTGLLIGGISLAPSEPSSFSHILKPSSAVSIPKSEPESGNNNTSSIPEPDTKTNKSVTLDYWLSPNHRQLSIMKPAVSALISWGIQTCGVTKIFVIASEDNIASRSIIESFPQFVRQEGFEWLEWPEKKGGGKRKTLSWVWEV</sequence>
<keyword evidence="4" id="KW-1185">Reference proteome</keyword>
<reference evidence="3 4" key="1">
    <citation type="submission" date="2020-03" db="EMBL/GenBank/DDBJ databases">
        <title>Draft Genome Sequence of Cudoniella acicularis.</title>
        <authorList>
            <person name="Buettner E."/>
            <person name="Kellner H."/>
        </authorList>
    </citation>
    <scope>NUCLEOTIDE SEQUENCE [LARGE SCALE GENOMIC DNA]</scope>
    <source>
        <strain evidence="3 4">DSM 108380</strain>
    </source>
</reference>
<dbReference type="InterPro" id="IPR000182">
    <property type="entry name" value="GNAT_dom"/>
</dbReference>
<feature type="region of interest" description="Disordered" evidence="1">
    <location>
        <begin position="1"/>
        <end position="34"/>
    </location>
</feature>
<evidence type="ECO:0000313" key="4">
    <source>
        <dbReference type="Proteomes" id="UP000566819"/>
    </source>
</evidence>
<feature type="domain" description="N-acetyltransferase" evidence="2">
    <location>
        <begin position="47"/>
        <end position="218"/>
    </location>
</feature>
<feature type="compositionally biased region" description="Low complexity" evidence="1">
    <location>
        <begin position="1"/>
        <end position="18"/>
    </location>
</feature>
<feature type="region of interest" description="Disordered" evidence="1">
    <location>
        <begin position="137"/>
        <end position="161"/>
    </location>
</feature>
<dbReference type="GO" id="GO:0016747">
    <property type="term" value="F:acyltransferase activity, transferring groups other than amino-acyl groups"/>
    <property type="evidence" value="ECO:0007669"/>
    <property type="project" value="InterPro"/>
</dbReference>